<dbReference type="InterPro" id="IPR025166">
    <property type="entry name" value="Integrase_DNA_bind_dom"/>
</dbReference>
<evidence type="ECO:0000256" key="2">
    <source>
        <dbReference type="ARBA" id="ARBA00022908"/>
    </source>
</evidence>
<dbReference type="PROSITE" id="PS51898">
    <property type="entry name" value="TYR_RECOMBINASE"/>
    <property type="match status" value="1"/>
</dbReference>
<dbReference type="EMBL" id="FOBN01000012">
    <property type="protein sequence ID" value="SEM32655.1"/>
    <property type="molecule type" value="Genomic_DNA"/>
</dbReference>
<dbReference type="SUPFAM" id="SSF56349">
    <property type="entry name" value="DNA breaking-rejoining enzymes"/>
    <property type="match status" value="1"/>
</dbReference>
<evidence type="ECO:0000256" key="4">
    <source>
        <dbReference type="ARBA" id="ARBA00023172"/>
    </source>
</evidence>
<reference evidence="7" key="1">
    <citation type="submission" date="2016-10" db="EMBL/GenBank/DDBJ databases">
        <authorList>
            <person name="Varghese N."/>
            <person name="Submissions S."/>
        </authorList>
    </citation>
    <scope>NUCLEOTIDE SEQUENCE [LARGE SCALE GENOMIC DNA]</scope>
    <source>
        <strain evidence="7">DSM 24204</strain>
    </source>
</reference>
<keyword evidence="4" id="KW-0233">DNA recombination</keyword>
<dbReference type="Proteomes" id="UP000198883">
    <property type="component" value="Unassembled WGS sequence"/>
</dbReference>
<dbReference type="InterPro" id="IPR010998">
    <property type="entry name" value="Integrase_recombinase_N"/>
</dbReference>
<dbReference type="InterPro" id="IPR050808">
    <property type="entry name" value="Phage_Integrase"/>
</dbReference>
<evidence type="ECO:0000313" key="6">
    <source>
        <dbReference type="EMBL" id="SEM32655.1"/>
    </source>
</evidence>
<proteinExistence type="inferred from homology"/>
<dbReference type="InterPro" id="IPR038488">
    <property type="entry name" value="Integrase_DNA-bd_sf"/>
</dbReference>
<dbReference type="GO" id="GO:0015074">
    <property type="term" value="P:DNA integration"/>
    <property type="evidence" value="ECO:0007669"/>
    <property type="project" value="UniProtKB-KW"/>
</dbReference>
<evidence type="ECO:0000256" key="3">
    <source>
        <dbReference type="ARBA" id="ARBA00023125"/>
    </source>
</evidence>
<name>A0A1H7XG61_9PAST</name>
<dbReference type="PANTHER" id="PTHR30629">
    <property type="entry name" value="PROPHAGE INTEGRASE"/>
    <property type="match status" value="1"/>
</dbReference>
<dbReference type="InterPro" id="IPR011010">
    <property type="entry name" value="DNA_brk_join_enz"/>
</dbReference>
<dbReference type="PANTHER" id="PTHR30629:SF6">
    <property type="entry name" value="PROPHAGE INTEGRASE INTA-RELATED"/>
    <property type="match status" value="1"/>
</dbReference>
<dbReference type="InterPro" id="IPR053876">
    <property type="entry name" value="Phage_int_M"/>
</dbReference>
<dbReference type="GO" id="GO:0003677">
    <property type="term" value="F:DNA binding"/>
    <property type="evidence" value="ECO:0007669"/>
    <property type="project" value="UniProtKB-KW"/>
</dbReference>
<gene>
    <name evidence="6" type="ORF">SAMN05444853_11264</name>
</gene>
<dbReference type="Pfam" id="PF22022">
    <property type="entry name" value="Phage_int_M"/>
    <property type="match status" value="1"/>
</dbReference>
<comment type="similarity">
    <text evidence="1">Belongs to the 'phage' integrase family.</text>
</comment>
<dbReference type="Gene3D" id="1.10.150.130">
    <property type="match status" value="1"/>
</dbReference>
<evidence type="ECO:0000313" key="7">
    <source>
        <dbReference type="Proteomes" id="UP000198883"/>
    </source>
</evidence>
<feature type="domain" description="Tyr recombinase" evidence="5">
    <location>
        <begin position="209"/>
        <end position="389"/>
    </location>
</feature>
<evidence type="ECO:0000259" key="5">
    <source>
        <dbReference type="PROSITE" id="PS51898"/>
    </source>
</evidence>
<dbReference type="CDD" id="cd00801">
    <property type="entry name" value="INT_P4_C"/>
    <property type="match status" value="1"/>
</dbReference>
<dbReference type="Gene3D" id="3.30.160.390">
    <property type="entry name" value="Integrase, DNA-binding domain"/>
    <property type="match status" value="1"/>
</dbReference>
<dbReference type="InterPro" id="IPR013762">
    <property type="entry name" value="Integrase-like_cat_sf"/>
</dbReference>
<dbReference type="RefSeq" id="WP_090921838.1">
    <property type="nucleotide sequence ID" value="NZ_CP016180.1"/>
</dbReference>
<dbReference type="OrthoDB" id="9795573at2"/>
<keyword evidence="3" id="KW-0238">DNA-binding</keyword>
<dbReference type="GeneID" id="83544072"/>
<dbReference type="GO" id="GO:0006310">
    <property type="term" value="P:DNA recombination"/>
    <property type="evidence" value="ECO:0007669"/>
    <property type="project" value="UniProtKB-KW"/>
</dbReference>
<keyword evidence="2" id="KW-0229">DNA integration</keyword>
<dbReference type="Pfam" id="PF13356">
    <property type="entry name" value="Arm-DNA-bind_3"/>
    <property type="match status" value="1"/>
</dbReference>
<evidence type="ECO:0000256" key="1">
    <source>
        <dbReference type="ARBA" id="ARBA00008857"/>
    </source>
</evidence>
<organism evidence="6 7">
    <name type="scientific">Phocoenobacter skyensis</name>
    <dbReference type="NCBI Taxonomy" id="97481"/>
    <lineage>
        <taxon>Bacteria</taxon>
        <taxon>Pseudomonadati</taxon>
        <taxon>Pseudomonadota</taxon>
        <taxon>Gammaproteobacteria</taxon>
        <taxon>Pasteurellales</taxon>
        <taxon>Pasteurellaceae</taxon>
        <taxon>Phocoenobacter</taxon>
    </lineage>
</organism>
<protein>
    <submittedName>
        <fullName evidence="6">Integrase</fullName>
    </submittedName>
</protein>
<dbReference type="InterPro" id="IPR002104">
    <property type="entry name" value="Integrase_catalytic"/>
</dbReference>
<accession>A0A1H7XG61</accession>
<sequence>MARITKPLTNTEVERAKAKTKDYSLYDGNGLTILIRPNGAKLWRFRYTRPFSTKRALIGLGQYPAVTLAQARSIRDEYLSLLAQNIAPQIYRQKLEDETLAKQDNTLLNVARDWRNKKATEVKETTLSKNWKRLENHLFKHLGHYPITDINPRLVITALTPLYKQEKFETLHRCVSLLNEIMKFALNCGILEFNKCGDVGSFFPRQAVIHNPAIRPEELPQFLTKLRHSNLSAKRKQLILWQLLTMVRSSEAVTVEWAEIDFKNKLWTIPAEKMKGGKRSHTVPLSTQALNVLKVMKEISNYSRYIFPFNDKQPNRPMNKETVNNAIRSMGYGGKLVAHGLRSIASTYLNETFLEQYDVIEACLSHEISNAVRKAYNRSNYLEQRKPLMQCWGDYVESCSTGL</sequence>
<dbReference type="Gene3D" id="1.10.443.10">
    <property type="entry name" value="Intergrase catalytic core"/>
    <property type="match status" value="1"/>
</dbReference>
<dbReference type="Pfam" id="PF00589">
    <property type="entry name" value="Phage_integrase"/>
    <property type="match status" value="1"/>
</dbReference>
<dbReference type="AlphaFoldDB" id="A0A1H7XG61"/>